<evidence type="ECO:0000313" key="2">
    <source>
        <dbReference type="EMBL" id="MBB0243984.1"/>
    </source>
</evidence>
<keyword evidence="1" id="KW-0472">Membrane</keyword>
<sequence length="63" mass="6823">MSDPTSLVTFLAEPARELNEFTVTPGVLGFTIFAALGAAVWILLRSMSGRLNRLDARRDKGGD</sequence>
<accession>A0A7W3Y0T4</accession>
<proteinExistence type="predicted"/>
<protein>
    <submittedName>
        <fullName evidence="2">Uncharacterized protein</fullName>
    </submittedName>
</protein>
<keyword evidence="3" id="KW-1185">Reference proteome</keyword>
<dbReference type="EMBL" id="VKHT01000153">
    <property type="protein sequence ID" value="MBB0243984.1"/>
    <property type="molecule type" value="Genomic_DNA"/>
</dbReference>
<organism evidence="2 3">
    <name type="scientific">Streptomyces alkaliphilus</name>
    <dbReference type="NCBI Taxonomy" id="1472722"/>
    <lineage>
        <taxon>Bacteria</taxon>
        <taxon>Bacillati</taxon>
        <taxon>Actinomycetota</taxon>
        <taxon>Actinomycetes</taxon>
        <taxon>Kitasatosporales</taxon>
        <taxon>Streptomycetaceae</taxon>
        <taxon>Streptomyces</taxon>
    </lineage>
</organism>
<dbReference type="RefSeq" id="WP_143620449.1">
    <property type="nucleotide sequence ID" value="NZ_VJYJ02000272.1"/>
</dbReference>
<feature type="transmembrane region" description="Helical" evidence="1">
    <location>
        <begin position="26"/>
        <end position="44"/>
    </location>
</feature>
<evidence type="ECO:0000256" key="1">
    <source>
        <dbReference type="SAM" id="Phobius"/>
    </source>
</evidence>
<name>A0A7W3Y0T4_9ACTN</name>
<gene>
    <name evidence="2" type="ORF">FNQ90_07645</name>
</gene>
<evidence type="ECO:0000313" key="3">
    <source>
        <dbReference type="Proteomes" id="UP000538929"/>
    </source>
</evidence>
<keyword evidence="1" id="KW-1133">Transmembrane helix</keyword>
<reference evidence="3" key="1">
    <citation type="submission" date="2019-10" db="EMBL/GenBank/DDBJ databases">
        <title>Streptomyces sp. nov., a novel actinobacterium isolated from alkaline environment.</title>
        <authorList>
            <person name="Golinska P."/>
        </authorList>
    </citation>
    <scope>NUCLEOTIDE SEQUENCE [LARGE SCALE GENOMIC DNA]</scope>
    <source>
        <strain evidence="3">DSM 42118</strain>
    </source>
</reference>
<comment type="caution">
    <text evidence="2">The sequence shown here is derived from an EMBL/GenBank/DDBJ whole genome shotgun (WGS) entry which is preliminary data.</text>
</comment>
<keyword evidence="1" id="KW-0812">Transmembrane</keyword>
<dbReference type="AlphaFoldDB" id="A0A7W3Y0T4"/>
<dbReference type="Proteomes" id="UP000538929">
    <property type="component" value="Unassembled WGS sequence"/>
</dbReference>
<dbReference type="OrthoDB" id="3830620at2"/>